<organism evidence="1 2">
    <name type="scientific">Quercus suber</name>
    <name type="common">Cork oak</name>
    <dbReference type="NCBI Taxonomy" id="58331"/>
    <lineage>
        <taxon>Eukaryota</taxon>
        <taxon>Viridiplantae</taxon>
        <taxon>Streptophyta</taxon>
        <taxon>Embryophyta</taxon>
        <taxon>Tracheophyta</taxon>
        <taxon>Spermatophyta</taxon>
        <taxon>Magnoliopsida</taxon>
        <taxon>eudicotyledons</taxon>
        <taxon>Gunneridae</taxon>
        <taxon>Pentapetalae</taxon>
        <taxon>rosids</taxon>
        <taxon>fabids</taxon>
        <taxon>Fagales</taxon>
        <taxon>Fagaceae</taxon>
        <taxon>Quercus</taxon>
    </lineage>
</organism>
<evidence type="ECO:0000313" key="1">
    <source>
        <dbReference type="EMBL" id="KAK7842595.1"/>
    </source>
</evidence>
<evidence type="ECO:0000313" key="2">
    <source>
        <dbReference type="Proteomes" id="UP000237347"/>
    </source>
</evidence>
<name>A0AAW0KUS5_QUESU</name>
<proteinExistence type="predicted"/>
<dbReference type="AlphaFoldDB" id="A0AAW0KUS5"/>
<dbReference type="Proteomes" id="UP000237347">
    <property type="component" value="Unassembled WGS sequence"/>
</dbReference>
<reference evidence="1 2" key="1">
    <citation type="journal article" date="2018" name="Sci. Data">
        <title>The draft genome sequence of cork oak.</title>
        <authorList>
            <person name="Ramos A.M."/>
            <person name="Usie A."/>
            <person name="Barbosa P."/>
            <person name="Barros P.M."/>
            <person name="Capote T."/>
            <person name="Chaves I."/>
            <person name="Simoes F."/>
            <person name="Abreu I."/>
            <person name="Carrasquinho I."/>
            <person name="Faro C."/>
            <person name="Guimaraes J.B."/>
            <person name="Mendonca D."/>
            <person name="Nobrega F."/>
            <person name="Rodrigues L."/>
            <person name="Saibo N.J.M."/>
            <person name="Varela M.C."/>
            <person name="Egas C."/>
            <person name="Matos J."/>
            <person name="Miguel C.M."/>
            <person name="Oliveira M.M."/>
            <person name="Ricardo C.P."/>
            <person name="Goncalves S."/>
        </authorList>
    </citation>
    <scope>NUCLEOTIDE SEQUENCE [LARGE SCALE GENOMIC DNA]</scope>
    <source>
        <strain evidence="2">cv. HL8</strain>
    </source>
</reference>
<dbReference type="EMBL" id="PKMF04000219">
    <property type="protein sequence ID" value="KAK7842595.1"/>
    <property type="molecule type" value="Genomic_DNA"/>
</dbReference>
<comment type="caution">
    <text evidence="1">The sequence shown here is derived from an EMBL/GenBank/DDBJ whole genome shotgun (WGS) entry which is preliminary data.</text>
</comment>
<keyword evidence="2" id="KW-1185">Reference proteome</keyword>
<gene>
    <name evidence="1" type="ORF">CFP56_013675</name>
</gene>
<protein>
    <submittedName>
        <fullName evidence="1">Uncharacterized protein</fullName>
    </submittedName>
</protein>
<sequence length="181" mass="19902">MLGKKVSRSLAYAACATDDKYWTIYQIRLDNNIDVGAHKPHMGGGMLERLLGRTYSLQNLNKMVKINTLCFPSQNNTHWSLYPLPKWPPSTFKSSPVTKPESSDARKSTALATSLTFNTTPFKLEFGSEIFSTCSASIPNASHDIGVATKEGDTQFTLIPCCPSCTLADRTRPSTACFAIQ</sequence>
<accession>A0AAW0KUS5</accession>